<gene>
    <name evidence="2" type="ORF">DCAR_0314332</name>
</gene>
<dbReference type="Proteomes" id="UP000077755">
    <property type="component" value="Chromosome 3"/>
</dbReference>
<sequence length="371" mass="41413">MSVNNAALSKPRKPPVLIMPVQDDYNQQCDLYNVSGSKISQANSRAKSDQSSRCVGSSKGWLILDHSDQTNEGSLSIFSPLSGNVRKIVLPSCARPSGFCTRWISKAVLTLSPGSSGEKYGVVFLYGVCDYKVAFLSTCGDQDEGNKWIDLKSSGGSYSDVLSNQDSVFALLTSGFVDVWDLRSGTEGGFVKNLRIETKCLDRVVELEPNLRDLYTSNSYLVESKGNLLLVIRITGEFVRENGEVVNEGALLDDEVYSHLVLPYKTKNFYVHKLDMRLRKWVRIDSLDDQALFLGLNESVSFAASDIPDCRGNSIYFTDDHWDHINIHEHDLYGGHDMGIFSLSDKNVEEIFEIRRMVPPPVWIDQKVSAV</sequence>
<dbReference type="InterPro" id="IPR005174">
    <property type="entry name" value="KIB1-4_b-propeller"/>
</dbReference>
<reference evidence="2" key="2">
    <citation type="submission" date="2022-03" db="EMBL/GenBank/DDBJ databases">
        <title>Draft title - Genomic analysis of global carrot germplasm unveils the trajectory of domestication and the origin of high carotenoid orange carrot.</title>
        <authorList>
            <person name="Iorizzo M."/>
            <person name="Ellison S."/>
            <person name="Senalik D."/>
            <person name="Macko-Podgorni A."/>
            <person name="Grzebelus D."/>
            <person name="Bostan H."/>
            <person name="Rolling W."/>
            <person name="Curaba J."/>
            <person name="Simon P."/>
        </authorList>
    </citation>
    <scope>NUCLEOTIDE SEQUENCE</scope>
    <source>
        <tissue evidence="2">Leaf</tissue>
    </source>
</reference>
<dbReference type="KEGG" id="dcr:108212979"/>
<evidence type="ECO:0000313" key="2">
    <source>
        <dbReference type="EMBL" id="WOG95030.1"/>
    </source>
</evidence>
<dbReference type="InterPro" id="IPR050942">
    <property type="entry name" value="F-box_BR-signaling"/>
</dbReference>
<evidence type="ECO:0000259" key="1">
    <source>
        <dbReference type="Pfam" id="PF03478"/>
    </source>
</evidence>
<dbReference type="PANTHER" id="PTHR44259:SF15">
    <property type="entry name" value="F-BOX PROTEIN KIB2-RELATED"/>
    <property type="match status" value="1"/>
</dbReference>
<dbReference type="AlphaFoldDB" id="A0A169WHM7"/>
<protein>
    <recommendedName>
        <fullName evidence="1">KIB1-4 beta-propeller domain-containing protein</fullName>
    </recommendedName>
</protein>
<dbReference type="Pfam" id="PF03478">
    <property type="entry name" value="Beta-prop_KIB1-4"/>
    <property type="match status" value="1"/>
</dbReference>
<organism evidence="2 3">
    <name type="scientific">Daucus carota subsp. sativus</name>
    <name type="common">Carrot</name>
    <dbReference type="NCBI Taxonomy" id="79200"/>
    <lineage>
        <taxon>Eukaryota</taxon>
        <taxon>Viridiplantae</taxon>
        <taxon>Streptophyta</taxon>
        <taxon>Embryophyta</taxon>
        <taxon>Tracheophyta</taxon>
        <taxon>Spermatophyta</taxon>
        <taxon>Magnoliopsida</taxon>
        <taxon>eudicotyledons</taxon>
        <taxon>Gunneridae</taxon>
        <taxon>Pentapetalae</taxon>
        <taxon>asterids</taxon>
        <taxon>campanulids</taxon>
        <taxon>Apiales</taxon>
        <taxon>Apiaceae</taxon>
        <taxon>Apioideae</taxon>
        <taxon>Scandiceae</taxon>
        <taxon>Daucinae</taxon>
        <taxon>Daucus</taxon>
        <taxon>Daucus sect. Daucus</taxon>
    </lineage>
</organism>
<dbReference type="PANTHER" id="PTHR44259">
    <property type="entry name" value="OS07G0183000 PROTEIN-RELATED"/>
    <property type="match status" value="1"/>
</dbReference>
<dbReference type="EMBL" id="CP093345">
    <property type="protein sequence ID" value="WOG95030.1"/>
    <property type="molecule type" value="Genomic_DNA"/>
</dbReference>
<reference evidence="2" key="1">
    <citation type="journal article" date="2016" name="Nat. Genet.">
        <title>A high-quality carrot genome assembly provides new insights into carotenoid accumulation and asterid genome evolution.</title>
        <authorList>
            <person name="Iorizzo M."/>
            <person name="Ellison S."/>
            <person name="Senalik D."/>
            <person name="Zeng P."/>
            <person name="Satapoomin P."/>
            <person name="Huang J."/>
            <person name="Bowman M."/>
            <person name="Iovene M."/>
            <person name="Sanseverino W."/>
            <person name="Cavagnaro P."/>
            <person name="Yildiz M."/>
            <person name="Macko-Podgorni A."/>
            <person name="Moranska E."/>
            <person name="Grzebelus E."/>
            <person name="Grzebelus D."/>
            <person name="Ashrafi H."/>
            <person name="Zheng Z."/>
            <person name="Cheng S."/>
            <person name="Spooner D."/>
            <person name="Van Deynze A."/>
            <person name="Simon P."/>
        </authorList>
    </citation>
    <scope>NUCLEOTIDE SEQUENCE</scope>
    <source>
        <tissue evidence="2">Leaf</tissue>
    </source>
</reference>
<feature type="domain" description="KIB1-4 beta-propeller" evidence="1">
    <location>
        <begin position="33"/>
        <end position="342"/>
    </location>
</feature>
<dbReference type="Gramene" id="KZN03888">
    <property type="protein sequence ID" value="KZN03888"/>
    <property type="gene ID" value="DCAR_012644"/>
</dbReference>
<proteinExistence type="predicted"/>
<accession>A0A169WHM7</accession>
<dbReference type="OrthoDB" id="642536at2759"/>
<evidence type="ECO:0000313" key="3">
    <source>
        <dbReference type="Proteomes" id="UP000077755"/>
    </source>
</evidence>
<keyword evidence="3" id="KW-1185">Reference proteome</keyword>
<name>A0A169WHM7_DAUCS</name>